<name>A0A2T9XXS9_9FUNG</name>
<evidence type="ECO:0000313" key="2">
    <source>
        <dbReference type="Proteomes" id="UP000245699"/>
    </source>
</evidence>
<comment type="caution">
    <text evidence="1">The sequence shown here is derived from an EMBL/GenBank/DDBJ whole genome shotgun (WGS) entry which is preliminary data.</text>
</comment>
<accession>A0A2T9XXS9</accession>
<evidence type="ECO:0008006" key="3">
    <source>
        <dbReference type="Google" id="ProtNLM"/>
    </source>
</evidence>
<reference evidence="1 2" key="1">
    <citation type="journal article" date="2018" name="MBio">
        <title>Comparative Genomics Reveals the Core Gene Toolbox for the Fungus-Insect Symbiosis.</title>
        <authorList>
            <person name="Wang Y."/>
            <person name="Stata M."/>
            <person name="Wang W."/>
            <person name="Stajich J.E."/>
            <person name="White M.M."/>
            <person name="Moncalvo J.M."/>
        </authorList>
    </citation>
    <scope>NUCLEOTIDE SEQUENCE [LARGE SCALE GENOMIC DNA]</scope>
    <source>
        <strain evidence="1 2">AUS-77-4</strain>
    </source>
</reference>
<evidence type="ECO:0000313" key="1">
    <source>
        <dbReference type="EMBL" id="PVU84902.1"/>
    </source>
</evidence>
<keyword evidence="2" id="KW-1185">Reference proteome</keyword>
<dbReference type="AlphaFoldDB" id="A0A2T9XXS9"/>
<organism evidence="1 2">
    <name type="scientific">Furculomyces boomerangus</name>
    <dbReference type="NCBI Taxonomy" id="61424"/>
    <lineage>
        <taxon>Eukaryota</taxon>
        <taxon>Fungi</taxon>
        <taxon>Fungi incertae sedis</taxon>
        <taxon>Zoopagomycota</taxon>
        <taxon>Kickxellomycotina</taxon>
        <taxon>Harpellomycetes</taxon>
        <taxon>Harpellales</taxon>
        <taxon>Harpellaceae</taxon>
        <taxon>Furculomyces</taxon>
    </lineage>
</organism>
<gene>
    <name evidence="1" type="ORF">BB559_007317</name>
</gene>
<dbReference type="STRING" id="61424.A0A2T9XXS9"/>
<dbReference type="EMBL" id="MBFT01001204">
    <property type="protein sequence ID" value="PVU84902.1"/>
    <property type="molecule type" value="Genomic_DNA"/>
</dbReference>
<sequence>MDESNVNIFPRQTKGRSFIVTRAVNRLPNSKGPNVHMLGVLCNLGLDYFESKRGHHTKETCNDWCCELIRELLGKGVFQSSIVLVCNNASIHGDLKDLESVQMSMAEYGLVYIEDLIEQAQEVVTIEKANHFIEHAKSFHNMAILGKNMPVGQ</sequence>
<dbReference type="OrthoDB" id="2266637at2759"/>
<protein>
    <recommendedName>
        <fullName evidence="3">Tc1-like transposase DDE domain-containing protein</fullName>
    </recommendedName>
</protein>
<dbReference type="Proteomes" id="UP000245699">
    <property type="component" value="Unassembled WGS sequence"/>
</dbReference>
<proteinExistence type="predicted"/>